<dbReference type="SMART" id="SM00390">
    <property type="entry name" value="GoLoco"/>
    <property type="match status" value="1"/>
</dbReference>
<evidence type="ECO:0000256" key="2">
    <source>
        <dbReference type="SAM" id="MobiDB-lite"/>
    </source>
</evidence>
<dbReference type="InterPro" id="IPR000331">
    <property type="entry name" value="Rap/Ran_GAP_dom"/>
</dbReference>
<dbReference type="Pfam" id="PF21022">
    <property type="entry name" value="Rap-GAP_dimer"/>
    <property type="match status" value="1"/>
</dbReference>
<feature type="compositionally biased region" description="Low complexity" evidence="2">
    <location>
        <begin position="627"/>
        <end position="648"/>
    </location>
</feature>
<evidence type="ECO:0000313" key="5">
    <source>
        <dbReference type="Proteomes" id="UP000016665"/>
    </source>
</evidence>
<dbReference type="GO" id="GO:0005096">
    <property type="term" value="F:GTPase activator activity"/>
    <property type="evidence" value="ECO:0007669"/>
    <property type="project" value="UniProtKB-KW"/>
</dbReference>
<feature type="region of interest" description="Disordered" evidence="2">
    <location>
        <begin position="576"/>
        <end position="671"/>
    </location>
</feature>
<dbReference type="PROSITE" id="PS50877">
    <property type="entry name" value="GOLOCO"/>
    <property type="match status" value="1"/>
</dbReference>
<proteinExistence type="predicted"/>
<evidence type="ECO:0000259" key="3">
    <source>
        <dbReference type="PROSITE" id="PS50085"/>
    </source>
</evidence>
<protein>
    <recommendedName>
        <fullName evidence="3">Rap-GAP domain-containing protein</fullName>
    </recommendedName>
</protein>
<reference evidence="4" key="2">
    <citation type="submission" date="2025-08" db="UniProtKB">
        <authorList>
            <consortium name="Ensembl"/>
        </authorList>
    </citation>
    <scope>IDENTIFICATION</scope>
</reference>
<dbReference type="Ensembl" id="ENSFALT00000038853.1">
    <property type="protein sequence ID" value="ENSFALP00000031712.1"/>
    <property type="gene ID" value="ENSFALG00000004498.2"/>
</dbReference>
<gene>
    <name evidence="4" type="primary">LOC101820260</name>
</gene>
<name>A0A803W9Q6_FICAL</name>
<dbReference type="InterPro" id="IPR035974">
    <property type="entry name" value="Rap/Ran-GAP_sf"/>
</dbReference>
<dbReference type="PANTHER" id="PTHR15711">
    <property type="entry name" value="RAP GTPASE-ACTIVATING PROTEIN"/>
    <property type="match status" value="1"/>
</dbReference>
<dbReference type="Pfam" id="PF02145">
    <property type="entry name" value="Rap_GAP"/>
    <property type="match status" value="1"/>
</dbReference>
<dbReference type="GO" id="GO:0005737">
    <property type="term" value="C:cytoplasm"/>
    <property type="evidence" value="ECO:0007669"/>
    <property type="project" value="TreeGrafter"/>
</dbReference>
<dbReference type="Gene3D" id="6.10.140.210">
    <property type="match status" value="1"/>
</dbReference>
<accession>A0A803W9Q6</accession>
<dbReference type="InterPro" id="IPR050989">
    <property type="entry name" value="Rap1_Ran_GAP"/>
</dbReference>
<keyword evidence="5" id="KW-1185">Reference proteome</keyword>
<dbReference type="PANTHER" id="PTHR15711:SF68">
    <property type="entry name" value="RAP1 GTPASE ACTIVATING PROTEIN 3"/>
    <property type="match status" value="1"/>
</dbReference>
<dbReference type="PROSITE" id="PS50085">
    <property type="entry name" value="RAPGAP"/>
    <property type="match status" value="1"/>
</dbReference>
<sequence length="671" mass="74875">MFSREHGFPAGASGGRSEEVVQGFSDVIDSPTEGFPCVLTPAVPNKTVDLFEMIEKMQGSRLDEQRCSLPAPLKTEEEYIPYPSIHEVLQKGWPYPLIILPQFGGYWIEGTSHNLSSLSPTLSDVPFSWSGKVKLESDPTAKLYRKHFLGKEHQNFYSSDMSLGYLVLSVKYEQIEKQENLRLLLRTRTGTKHDLIPISCLNEFPNAVQMAKLLCEDVNVERFFPVLYPKASQLIVAFDEHVISNNFKFGVIYQKPGQTTEEEVFSNTVESQGFLEFLDFLGDKIQLQDFRGFRGGLDVTRGQTGTESVYTNFRGKEIMFHVSTKLPFTEGDSQQLQRKRHIGNDIVAIIFQDESTPFVPDMIASNFLHAYVVVQLTLSTTGDTLYKVSVTARDDVPFFGPPLPNPAIFKKSAEFREFLLVKLINAEYSCYRAEKFAKLEERTRSALLESLFEELQLRSRSMMGLPVGEDDKIENGSGGFLENFKSFALPGRSPSRTRASRFHGRRSSAIGIENIQEEKSRDTTERIQRVFDSPGTFFDLKSDGSSSPSSPEFPSRKSKLLRSQTSGYCVMQPLSRSSSSVSSCCSGLRENGTSEEEENDRELTCSLKGPPKRDSMVQSMWLDDSDCTPSTSSSPGSRLLPSSSVAGSTGKGKGSKAEAQHHNPASILCCV</sequence>
<dbReference type="SUPFAM" id="SSF111347">
    <property type="entry name" value="Rap/Ran-GAP"/>
    <property type="match status" value="1"/>
</dbReference>
<feature type="compositionally biased region" description="Low complexity" evidence="2">
    <location>
        <begin position="543"/>
        <end position="553"/>
    </location>
</feature>
<feature type="region of interest" description="Disordered" evidence="2">
    <location>
        <begin position="535"/>
        <end position="562"/>
    </location>
</feature>
<dbReference type="Proteomes" id="UP000016665">
    <property type="component" value="Chromosome 1"/>
</dbReference>
<dbReference type="Gene3D" id="3.40.50.11210">
    <property type="entry name" value="Rap/Ran-GAP"/>
    <property type="match status" value="1"/>
</dbReference>
<dbReference type="GO" id="GO:0051056">
    <property type="term" value="P:regulation of small GTPase mediated signal transduction"/>
    <property type="evidence" value="ECO:0007669"/>
    <property type="project" value="InterPro"/>
</dbReference>
<dbReference type="Pfam" id="PF02188">
    <property type="entry name" value="GoLoco"/>
    <property type="match status" value="1"/>
</dbReference>
<evidence type="ECO:0000256" key="1">
    <source>
        <dbReference type="ARBA" id="ARBA00022468"/>
    </source>
</evidence>
<keyword evidence="1" id="KW-0343">GTPase activation</keyword>
<feature type="compositionally biased region" description="Low complexity" evidence="2">
    <location>
        <begin position="576"/>
        <end position="586"/>
    </location>
</feature>
<dbReference type="FunFam" id="3.40.50.11210:FF:000001">
    <property type="entry name" value="Ral GTPase-activating protein subunit alpha-1 isoform 1"/>
    <property type="match status" value="1"/>
</dbReference>
<reference evidence="4" key="3">
    <citation type="submission" date="2025-09" db="UniProtKB">
        <authorList>
            <consortium name="Ensembl"/>
        </authorList>
    </citation>
    <scope>IDENTIFICATION</scope>
</reference>
<evidence type="ECO:0000313" key="4">
    <source>
        <dbReference type="Ensembl" id="ENSFALP00000031712.1"/>
    </source>
</evidence>
<dbReference type="InterPro" id="IPR003109">
    <property type="entry name" value="GoLoco_motif"/>
</dbReference>
<reference evidence="4 5" key="1">
    <citation type="journal article" date="2012" name="Nature">
        <title>The genomic landscape of species divergence in Ficedula flycatchers.</title>
        <authorList>
            <person name="Ellegren H."/>
            <person name="Smeds L."/>
            <person name="Burri R."/>
            <person name="Olason P.I."/>
            <person name="Backstrom N."/>
            <person name="Kawakami T."/>
            <person name="Kunstner A."/>
            <person name="Makinen H."/>
            <person name="Nadachowska-Brzyska K."/>
            <person name="Qvarnstrom A."/>
            <person name="Uebbing S."/>
            <person name="Wolf J.B."/>
        </authorList>
    </citation>
    <scope>NUCLEOTIDE SEQUENCE [LARGE SCALE GENOMIC DNA]</scope>
</reference>
<dbReference type="AlphaFoldDB" id="A0A803W9Q6"/>
<feature type="domain" description="Rap-GAP" evidence="3">
    <location>
        <begin position="235"/>
        <end position="451"/>
    </location>
</feature>
<dbReference type="GeneTree" id="ENSGT00940000156138"/>
<organism evidence="4 5">
    <name type="scientific">Ficedula albicollis</name>
    <name type="common">Collared flycatcher</name>
    <name type="synonym">Muscicapa albicollis</name>
    <dbReference type="NCBI Taxonomy" id="59894"/>
    <lineage>
        <taxon>Eukaryota</taxon>
        <taxon>Metazoa</taxon>
        <taxon>Chordata</taxon>
        <taxon>Craniata</taxon>
        <taxon>Vertebrata</taxon>
        <taxon>Euteleostomi</taxon>
        <taxon>Archelosauria</taxon>
        <taxon>Archosauria</taxon>
        <taxon>Dinosauria</taxon>
        <taxon>Saurischia</taxon>
        <taxon>Theropoda</taxon>
        <taxon>Coelurosauria</taxon>
        <taxon>Aves</taxon>
        <taxon>Neognathae</taxon>
        <taxon>Neoaves</taxon>
        <taxon>Telluraves</taxon>
        <taxon>Australaves</taxon>
        <taxon>Passeriformes</taxon>
        <taxon>Muscicapidae</taxon>
        <taxon>Ficedula</taxon>
    </lineage>
</organism>